<dbReference type="EMBL" id="BMAV01026309">
    <property type="protein sequence ID" value="GFS49167.1"/>
    <property type="molecule type" value="Genomic_DNA"/>
</dbReference>
<reference evidence="2" key="1">
    <citation type="submission" date="2020-08" db="EMBL/GenBank/DDBJ databases">
        <title>Multicomponent nature underlies the extraordinary mechanical properties of spider dragline silk.</title>
        <authorList>
            <person name="Kono N."/>
            <person name="Nakamura H."/>
            <person name="Mori M."/>
            <person name="Yoshida Y."/>
            <person name="Ohtoshi R."/>
            <person name="Malay A.D."/>
            <person name="Moran D.A.P."/>
            <person name="Tomita M."/>
            <person name="Numata K."/>
            <person name="Arakawa K."/>
        </authorList>
    </citation>
    <scope>NUCLEOTIDE SEQUENCE</scope>
</reference>
<evidence type="ECO:0000313" key="2">
    <source>
        <dbReference type="EMBL" id="GFS49167.1"/>
    </source>
</evidence>
<gene>
    <name evidence="2" type="ORF">TNIN_490111</name>
</gene>
<accession>A0A8X6IK38</accession>
<evidence type="ECO:0000256" key="1">
    <source>
        <dbReference type="SAM" id="MobiDB-lite"/>
    </source>
</evidence>
<sequence>MISWGAKPDFFALVEDIVTVVRDHFHLRPPGQSPSTARKTLDLQDPQAVQKCYAWNRWKLIRQLTSNNTERCQVAENPFSSTSPSVWQAPPRTPRAERCQSPGETPNSRQVFT</sequence>
<dbReference type="AlphaFoldDB" id="A0A8X6IK38"/>
<protein>
    <submittedName>
        <fullName evidence="2">Uncharacterized protein</fullName>
    </submittedName>
</protein>
<keyword evidence="3" id="KW-1185">Reference proteome</keyword>
<organism evidence="2 3">
    <name type="scientific">Trichonephila inaurata madagascariensis</name>
    <dbReference type="NCBI Taxonomy" id="2747483"/>
    <lineage>
        <taxon>Eukaryota</taxon>
        <taxon>Metazoa</taxon>
        <taxon>Ecdysozoa</taxon>
        <taxon>Arthropoda</taxon>
        <taxon>Chelicerata</taxon>
        <taxon>Arachnida</taxon>
        <taxon>Araneae</taxon>
        <taxon>Araneomorphae</taxon>
        <taxon>Entelegynae</taxon>
        <taxon>Araneoidea</taxon>
        <taxon>Nephilidae</taxon>
        <taxon>Trichonephila</taxon>
        <taxon>Trichonephila inaurata</taxon>
    </lineage>
</organism>
<feature type="compositionally biased region" description="Polar residues" evidence="1">
    <location>
        <begin position="102"/>
        <end position="113"/>
    </location>
</feature>
<dbReference type="Proteomes" id="UP000886998">
    <property type="component" value="Unassembled WGS sequence"/>
</dbReference>
<name>A0A8X6IK38_9ARAC</name>
<evidence type="ECO:0000313" key="3">
    <source>
        <dbReference type="Proteomes" id="UP000886998"/>
    </source>
</evidence>
<feature type="region of interest" description="Disordered" evidence="1">
    <location>
        <begin position="75"/>
        <end position="113"/>
    </location>
</feature>
<comment type="caution">
    <text evidence="2">The sequence shown here is derived from an EMBL/GenBank/DDBJ whole genome shotgun (WGS) entry which is preliminary data.</text>
</comment>
<proteinExistence type="predicted"/>